<accession>A0A8T9MUQ7</accession>
<name>A0A8T9MUQ7_9NEIS</name>
<dbReference type="KEGG" id="ckh:LVJ77_05785"/>
<evidence type="ECO:0000256" key="1">
    <source>
        <dbReference type="SAM" id="Phobius"/>
    </source>
</evidence>
<keyword evidence="3" id="KW-1185">Reference proteome</keyword>
<proteinExistence type="predicted"/>
<keyword evidence="1" id="KW-0812">Transmembrane</keyword>
<dbReference type="Proteomes" id="UP000831534">
    <property type="component" value="Chromosome"/>
</dbReference>
<feature type="transmembrane region" description="Helical" evidence="1">
    <location>
        <begin position="141"/>
        <end position="160"/>
    </location>
</feature>
<keyword evidence="1" id="KW-0472">Membrane</keyword>
<feature type="transmembrane region" description="Helical" evidence="1">
    <location>
        <begin position="115"/>
        <end position="135"/>
    </location>
</feature>
<sequence length="271" mass="30809">MMLEPVTRRYAATLTEWDGTHGTAQTDTGDTHALERRHYQATPFTLSPKQGMRVELFVSYDEQDKVSDIEFRQMPVSGAFPHDLWHEHHAGECLPIHSNTSGQLPVFALKESIKFFAGAALGIMMVMGINGQSWAQTWQQGNFLFLCFSGVGIVSVRLLAEIRLNRQKYFCKIMEEGILFAAPVNNRNTDVLLLRHSVAAVAEPRRWRWLLGEQVCVSVYRHGLMPMYPPDAKYEALPAINPHGKTATLRLYTRHLTPANKQRLLHILSHF</sequence>
<dbReference type="AlphaFoldDB" id="A0A8T9MUQ7"/>
<evidence type="ECO:0000313" key="3">
    <source>
        <dbReference type="Proteomes" id="UP000831534"/>
    </source>
</evidence>
<reference evidence="2" key="1">
    <citation type="journal article" date="2022" name="Res Sq">
        <title>Evolution of multicellular longitudinally dividing oral cavity symbionts (Neisseriaceae).</title>
        <authorList>
            <person name="Nyongesa S."/>
            <person name="Weber P."/>
            <person name="Bernet E."/>
            <person name="Pullido F."/>
            <person name="Nieckarz M."/>
            <person name="Delaby M."/>
            <person name="Nieves C."/>
            <person name="Viehboeck T."/>
            <person name="Krause N."/>
            <person name="Rivera-Millot A."/>
            <person name="Nakamura A."/>
            <person name="Vischer N."/>
            <person name="VanNieuwenhze M."/>
            <person name="Brun Y."/>
            <person name="Cava F."/>
            <person name="Bulgheresi S."/>
            <person name="Veyrier F."/>
        </authorList>
    </citation>
    <scope>NUCLEOTIDE SEQUENCE</scope>
    <source>
        <strain evidence="2">17694</strain>
    </source>
</reference>
<organism evidence="2 3">
    <name type="scientific">Conchiformibius kuhniae</name>
    <dbReference type="NCBI Taxonomy" id="211502"/>
    <lineage>
        <taxon>Bacteria</taxon>
        <taxon>Pseudomonadati</taxon>
        <taxon>Pseudomonadota</taxon>
        <taxon>Betaproteobacteria</taxon>
        <taxon>Neisseriales</taxon>
        <taxon>Neisseriaceae</taxon>
        <taxon>Conchiformibius</taxon>
    </lineage>
</organism>
<reference evidence="2" key="2">
    <citation type="submission" date="2024-09" db="EMBL/GenBank/DDBJ databases">
        <authorList>
            <person name="Veyrier F.J."/>
        </authorList>
    </citation>
    <scope>NUCLEOTIDE SEQUENCE</scope>
    <source>
        <strain evidence="2">17694</strain>
    </source>
</reference>
<dbReference type="EMBL" id="CP091521">
    <property type="protein sequence ID" value="UOP05600.1"/>
    <property type="molecule type" value="Genomic_DNA"/>
</dbReference>
<gene>
    <name evidence="2" type="ORF">LVJ77_05785</name>
</gene>
<evidence type="ECO:0000313" key="2">
    <source>
        <dbReference type="EMBL" id="UOP05600.1"/>
    </source>
</evidence>
<keyword evidence="1" id="KW-1133">Transmembrane helix</keyword>
<protein>
    <submittedName>
        <fullName evidence="2">Uncharacterized protein</fullName>
    </submittedName>
</protein>
<dbReference type="RefSeq" id="WP_027009702.1">
    <property type="nucleotide sequence ID" value="NZ_CP091521.1"/>
</dbReference>